<organism evidence="1 2">
    <name type="scientific">Candidatus Aphodomorpha intestinavium</name>
    <dbReference type="NCBI Taxonomy" id="2840672"/>
    <lineage>
        <taxon>Bacteria</taxon>
        <taxon>Bacillati</taxon>
        <taxon>Bacillota</taxon>
        <taxon>Clostridia</taxon>
        <taxon>Eubacteriales</taxon>
        <taxon>Candidatus Aphodomorpha</taxon>
    </lineage>
</organism>
<dbReference type="SUPFAM" id="SSF55729">
    <property type="entry name" value="Acyl-CoA N-acyltransferases (Nat)"/>
    <property type="match status" value="1"/>
</dbReference>
<dbReference type="InterPro" id="IPR039968">
    <property type="entry name" value="BcerS-like"/>
</dbReference>
<proteinExistence type="predicted"/>
<reference evidence="1" key="2">
    <citation type="journal article" date="2021" name="PeerJ">
        <title>Extensive microbial diversity within the chicken gut microbiome revealed by metagenomics and culture.</title>
        <authorList>
            <person name="Gilroy R."/>
            <person name="Ravi A."/>
            <person name="Getino M."/>
            <person name="Pursley I."/>
            <person name="Horton D.L."/>
            <person name="Alikhan N.F."/>
            <person name="Baker D."/>
            <person name="Gharbi K."/>
            <person name="Hall N."/>
            <person name="Watson M."/>
            <person name="Adriaenssens E.M."/>
            <person name="Foster-Nyarko E."/>
            <person name="Jarju S."/>
            <person name="Secka A."/>
            <person name="Antonio M."/>
            <person name="Oren A."/>
            <person name="Chaudhuri R.R."/>
            <person name="La Ragione R."/>
            <person name="Hildebrand F."/>
            <person name="Pallen M.J."/>
        </authorList>
    </citation>
    <scope>NUCLEOTIDE SEQUENCE</scope>
    <source>
        <strain evidence="1">ChiGjej2B2-16831</strain>
    </source>
</reference>
<evidence type="ECO:0000313" key="1">
    <source>
        <dbReference type="EMBL" id="HIU93726.1"/>
    </source>
</evidence>
<dbReference type="AlphaFoldDB" id="A0A9D1N2J7"/>
<dbReference type="InterPro" id="IPR016181">
    <property type="entry name" value="Acyl_CoA_acyltransferase"/>
</dbReference>
<dbReference type="PANTHER" id="PTHR41368">
    <property type="entry name" value="PROTEIN YGHO"/>
    <property type="match status" value="1"/>
</dbReference>
<accession>A0A9D1N2J7</accession>
<dbReference type="Proteomes" id="UP000824128">
    <property type="component" value="Unassembled WGS sequence"/>
</dbReference>
<dbReference type="Gene3D" id="3.40.630.30">
    <property type="match status" value="1"/>
</dbReference>
<sequence length="375" mass="44006">MVTIKEAVTRRELVRFMEFPNRLYRGNPHYVPDMLDSQVKDMQRDKNPAFEYCEAKCFLALRGRRIVGRIACIMNRRANEKFGKQYMNISHIDFIDDDEVVDALFDAAEAYARQMGCTAVHGPLGFSDMDREGMLIEGFDQRSLFYTYYNHPYYVTQMERRGYGKEVDWFEYRVTIPDKPNERIERMAAMIRRRYHLHTVDLDHLDRPLPQLVEDVFRLYNETYLALFGVVALTSRQVKKYVGEFLPMVQGRTTSFVYNEKDELVAFGICCPSLDGAQQKNGGRLFPFGWLPMLRALKSRRNEQLDMLLVAVKPELQGCGINAVVMDDMQHKVIASGFRYAETGPQLEFNTKVQSQWKFFETVQHKKRRCWVREL</sequence>
<dbReference type="PANTHER" id="PTHR41368:SF1">
    <property type="entry name" value="PROTEIN YGHO"/>
    <property type="match status" value="1"/>
</dbReference>
<protein>
    <submittedName>
        <fullName evidence="1">N-acetyltransferase</fullName>
    </submittedName>
</protein>
<gene>
    <name evidence="1" type="ORF">IAD24_01070</name>
</gene>
<dbReference type="EMBL" id="DVNZ01000035">
    <property type="protein sequence ID" value="HIU93726.1"/>
    <property type="molecule type" value="Genomic_DNA"/>
</dbReference>
<name>A0A9D1N2J7_9FIRM</name>
<reference evidence="1" key="1">
    <citation type="submission" date="2020-10" db="EMBL/GenBank/DDBJ databases">
        <authorList>
            <person name="Gilroy R."/>
        </authorList>
    </citation>
    <scope>NUCLEOTIDE SEQUENCE</scope>
    <source>
        <strain evidence="1">ChiGjej2B2-16831</strain>
    </source>
</reference>
<comment type="caution">
    <text evidence="1">The sequence shown here is derived from an EMBL/GenBank/DDBJ whole genome shotgun (WGS) entry which is preliminary data.</text>
</comment>
<evidence type="ECO:0000313" key="2">
    <source>
        <dbReference type="Proteomes" id="UP000824128"/>
    </source>
</evidence>